<keyword evidence="4" id="KW-1185">Reference proteome</keyword>
<reference evidence="3" key="1">
    <citation type="submission" date="2020-05" db="EMBL/GenBank/DDBJ databases">
        <title>Fertoebacter nigrum gen. nov., sp. nov., a new member of the family Rhodobacteraceae.</title>
        <authorList>
            <person name="Szuroczki S."/>
            <person name="Abbaszade G."/>
            <person name="Buni D."/>
            <person name="Schumann P."/>
            <person name="Toth E."/>
        </authorList>
    </citation>
    <scope>NUCLEOTIDE SEQUENCE</scope>
    <source>
        <strain evidence="3">RG-N-1a</strain>
    </source>
</reference>
<name>A0A8X8KP32_9RHOB</name>
<dbReference type="Gene3D" id="2.60.40.1890">
    <property type="entry name" value="PCu(A)C copper chaperone"/>
    <property type="match status" value="1"/>
</dbReference>
<comment type="caution">
    <text evidence="3">The sequence shown here is derived from an EMBL/GenBank/DDBJ whole genome shotgun (WGS) entry which is preliminary data.</text>
</comment>
<proteinExistence type="predicted"/>
<gene>
    <name evidence="3" type="ORF">GEU84_008660</name>
</gene>
<feature type="chain" id="PRO_5036469715" evidence="2">
    <location>
        <begin position="27"/>
        <end position="180"/>
    </location>
</feature>
<dbReference type="AlphaFoldDB" id="A0A8X8KP32"/>
<dbReference type="RefSeq" id="WP_174539737.1">
    <property type="nucleotide sequence ID" value="NZ_WHUT02000004.1"/>
</dbReference>
<dbReference type="InterPro" id="IPR058248">
    <property type="entry name" value="Lxx211020-like"/>
</dbReference>
<dbReference type="PANTHER" id="PTHR36302:SF1">
    <property type="entry name" value="COPPER CHAPERONE PCU(A)C"/>
    <property type="match status" value="1"/>
</dbReference>
<dbReference type="InterPro" id="IPR007410">
    <property type="entry name" value="LpqE-like"/>
</dbReference>
<protein>
    <submittedName>
        <fullName evidence="3">Copper chaperone PCu(A)C</fullName>
    </submittedName>
</protein>
<feature type="signal peptide" evidence="2">
    <location>
        <begin position="1"/>
        <end position="26"/>
    </location>
</feature>
<evidence type="ECO:0000256" key="1">
    <source>
        <dbReference type="SAM" id="MobiDB-lite"/>
    </source>
</evidence>
<dbReference type="Pfam" id="PF04314">
    <property type="entry name" value="PCuAC"/>
    <property type="match status" value="1"/>
</dbReference>
<evidence type="ECO:0000256" key="2">
    <source>
        <dbReference type="SAM" id="SignalP"/>
    </source>
</evidence>
<dbReference type="PANTHER" id="PTHR36302">
    <property type="entry name" value="BLR7088 PROTEIN"/>
    <property type="match status" value="1"/>
</dbReference>
<accession>A0A8X8KP32</accession>
<dbReference type="EMBL" id="WHUT02000004">
    <property type="protein sequence ID" value="NUB44451.1"/>
    <property type="molecule type" value="Genomic_DNA"/>
</dbReference>
<evidence type="ECO:0000313" key="3">
    <source>
        <dbReference type="EMBL" id="NUB44451.1"/>
    </source>
</evidence>
<dbReference type="InterPro" id="IPR036182">
    <property type="entry name" value="PCuAC_sf"/>
</dbReference>
<organism evidence="3 4">
    <name type="scientific">Fertoeibacter niger</name>
    <dbReference type="NCBI Taxonomy" id="2656921"/>
    <lineage>
        <taxon>Bacteria</taxon>
        <taxon>Pseudomonadati</taxon>
        <taxon>Pseudomonadota</taxon>
        <taxon>Alphaproteobacteria</taxon>
        <taxon>Rhodobacterales</taxon>
        <taxon>Paracoccaceae</taxon>
        <taxon>Fertoeibacter</taxon>
    </lineage>
</organism>
<dbReference type="SUPFAM" id="SSF110087">
    <property type="entry name" value="DR1885-like metal-binding protein"/>
    <property type="match status" value="1"/>
</dbReference>
<feature type="region of interest" description="Disordered" evidence="1">
    <location>
        <begin position="151"/>
        <end position="180"/>
    </location>
</feature>
<evidence type="ECO:0000313" key="4">
    <source>
        <dbReference type="Proteomes" id="UP000484076"/>
    </source>
</evidence>
<dbReference type="Proteomes" id="UP000484076">
    <property type="component" value="Unassembled WGS sequence"/>
</dbReference>
<sequence length="180" mass="18963">MQMFRFLLAALAVAAVLPSFVRPAAAHDGVHVVEAYARVSSPVAKSGAAFMVIENHSDQPDRLISATADVAERTELHTHIDAGNGVMQMREVEGGFPVPGKGTHVLGRGGDHVMLMGLKKPLRPGDIVTLTLTFERGDVVVLEVPVDLERGEAHGAHGGGDHSAHGGVDHSAGAEEKHDH</sequence>
<keyword evidence="2" id="KW-0732">Signal</keyword>